<dbReference type="AlphaFoldDB" id="A0A538U037"/>
<dbReference type="PANTHER" id="PTHR33359:SF1">
    <property type="entry name" value="MOLYBDOPTERIN SYNTHASE SULFUR CARRIER SUBUNIT"/>
    <property type="match status" value="1"/>
</dbReference>
<comment type="caution">
    <text evidence="6">The sequence shown here is derived from an EMBL/GenBank/DDBJ whole genome shotgun (WGS) entry which is preliminary data.</text>
</comment>
<feature type="region of interest" description="Disordered" evidence="4">
    <location>
        <begin position="1"/>
        <end position="45"/>
    </location>
</feature>
<dbReference type="Pfam" id="PF00583">
    <property type="entry name" value="Acetyltransf_1"/>
    <property type="match status" value="1"/>
</dbReference>
<dbReference type="UniPathway" id="UPA00344"/>
<dbReference type="GO" id="GO:0006777">
    <property type="term" value="P:Mo-molybdopterin cofactor biosynthetic process"/>
    <property type="evidence" value="ECO:0007669"/>
    <property type="project" value="InterPro"/>
</dbReference>
<dbReference type="GO" id="GO:1990133">
    <property type="term" value="C:molybdopterin adenylyltransferase complex"/>
    <property type="evidence" value="ECO:0007669"/>
    <property type="project" value="TreeGrafter"/>
</dbReference>
<gene>
    <name evidence="6" type="ORF">E6K80_12645</name>
</gene>
<evidence type="ECO:0000256" key="2">
    <source>
        <dbReference type="ARBA" id="ARBA00024200"/>
    </source>
</evidence>
<dbReference type="Gene3D" id="3.10.20.30">
    <property type="match status" value="1"/>
</dbReference>
<accession>A0A538U037</accession>
<dbReference type="Proteomes" id="UP000319836">
    <property type="component" value="Unassembled WGS sequence"/>
</dbReference>
<dbReference type="CDD" id="cd04301">
    <property type="entry name" value="NAT_SF"/>
    <property type="match status" value="1"/>
</dbReference>
<dbReference type="PROSITE" id="PS51186">
    <property type="entry name" value="GNAT"/>
    <property type="match status" value="1"/>
</dbReference>
<dbReference type="InterPro" id="IPR016155">
    <property type="entry name" value="Mopterin_synth/thiamin_S_b"/>
</dbReference>
<dbReference type="GO" id="GO:0000166">
    <property type="term" value="F:nucleotide binding"/>
    <property type="evidence" value="ECO:0007669"/>
    <property type="project" value="UniProtKB-KW"/>
</dbReference>
<dbReference type="Pfam" id="PF02597">
    <property type="entry name" value="ThiS"/>
    <property type="match status" value="1"/>
</dbReference>
<dbReference type="InterPro" id="IPR016181">
    <property type="entry name" value="Acyl_CoA_acyltransferase"/>
</dbReference>
<comment type="similarity">
    <text evidence="2">Belongs to the MoaD family.</text>
</comment>
<feature type="non-terminal residue" evidence="6">
    <location>
        <position position="1"/>
    </location>
</feature>
<feature type="domain" description="N-acetyltransferase" evidence="5">
    <location>
        <begin position="187"/>
        <end position="373"/>
    </location>
</feature>
<dbReference type="InterPro" id="IPR003749">
    <property type="entry name" value="ThiS/MoaD-like"/>
</dbReference>
<sequence>WIEIGRVRHREEPGERRQGRELGLTDEEPAHAEDRDQREPRPQVRAGPRIARALVLEIVEEVLIRLVHPASIGARSEERPIIHVHLLFFAQARERAGRAAALLELPDGARVRDALAAAEALHPDLAALRPHLAVAVNQRLATSEDALPDGAELALLPPVSGGAAPARARATTRARRSAGRAMPAAGLRVLPATSDRWADVERLFGPRGACAGCWCMYPRLSGAEFRAGAGEGNRRRLQRLVREGPPPGLLGYLDGEAVAWCALAPREAYPRLEHSRTLARVDDRPVWSIVCFFVARPFRRRGLTVEMLGHAARYARERGARVLEGYPVDPRSGKTADAFAWWGVTAAFLAAGFREVARRSPTHPIVRLELGASRARSRAAAKPSRG</sequence>
<evidence type="ECO:0000313" key="7">
    <source>
        <dbReference type="Proteomes" id="UP000319836"/>
    </source>
</evidence>
<feature type="compositionally biased region" description="Basic and acidic residues" evidence="4">
    <location>
        <begin position="1"/>
        <end position="20"/>
    </location>
</feature>
<dbReference type="InterPro" id="IPR000182">
    <property type="entry name" value="GNAT_dom"/>
</dbReference>
<dbReference type="InterPro" id="IPR012675">
    <property type="entry name" value="Beta-grasp_dom_sf"/>
</dbReference>
<dbReference type="InterPro" id="IPR044672">
    <property type="entry name" value="MOCS2A"/>
</dbReference>
<evidence type="ECO:0000256" key="4">
    <source>
        <dbReference type="SAM" id="MobiDB-lite"/>
    </source>
</evidence>
<protein>
    <recommendedName>
        <fullName evidence="3">Molybdopterin synthase sulfur carrier subunit</fullName>
    </recommendedName>
</protein>
<dbReference type="EMBL" id="VBPA01000335">
    <property type="protein sequence ID" value="TMQ69139.1"/>
    <property type="molecule type" value="Genomic_DNA"/>
</dbReference>
<dbReference type="SUPFAM" id="SSF54285">
    <property type="entry name" value="MoaD/ThiS"/>
    <property type="match status" value="1"/>
</dbReference>
<dbReference type="GO" id="GO:0016747">
    <property type="term" value="F:acyltransferase activity, transferring groups other than amino-acyl groups"/>
    <property type="evidence" value="ECO:0007669"/>
    <property type="project" value="InterPro"/>
</dbReference>
<reference evidence="6 7" key="1">
    <citation type="journal article" date="2019" name="Nat. Microbiol.">
        <title>Mediterranean grassland soil C-N compound turnover is dependent on rainfall and depth, and is mediated by genomically divergent microorganisms.</title>
        <authorList>
            <person name="Diamond S."/>
            <person name="Andeer P.F."/>
            <person name="Li Z."/>
            <person name="Crits-Christoph A."/>
            <person name="Burstein D."/>
            <person name="Anantharaman K."/>
            <person name="Lane K.R."/>
            <person name="Thomas B.C."/>
            <person name="Pan C."/>
            <person name="Northen T.R."/>
            <person name="Banfield J.F."/>
        </authorList>
    </citation>
    <scope>NUCLEOTIDE SEQUENCE [LARGE SCALE GENOMIC DNA]</scope>
    <source>
        <strain evidence="6">WS_10</strain>
    </source>
</reference>
<dbReference type="CDD" id="cd00754">
    <property type="entry name" value="Ubl_MoaD"/>
    <property type="match status" value="1"/>
</dbReference>
<name>A0A538U037_UNCEI</name>
<feature type="compositionally biased region" description="Basic and acidic residues" evidence="4">
    <location>
        <begin position="28"/>
        <end position="42"/>
    </location>
</feature>
<evidence type="ECO:0000256" key="1">
    <source>
        <dbReference type="ARBA" id="ARBA00022741"/>
    </source>
</evidence>
<evidence type="ECO:0000259" key="5">
    <source>
        <dbReference type="PROSITE" id="PS51186"/>
    </source>
</evidence>
<proteinExistence type="inferred from homology"/>
<evidence type="ECO:0000313" key="6">
    <source>
        <dbReference type="EMBL" id="TMQ69139.1"/>
    </source>
</evidence>
<dbReference type="SUPFAM" id="SSF55729">
    <property type="entry name" value="Acyl-CoA N-acyltransferases (Nat)"/>
    <property type="match status" value="1"/>
</dbReference>
<dbReference type="Gene3D" id="3.40.630.30">
    <property type="match status" value="1"/>
</dbReference>
<organism evidence="6 7">
    <name type="scientific">Eiseniibacteriota bacterium</name>
    <dbReference type="NCBI Taxonomy" id="2212470"/>
    <lineage>
        <taxon>Bacteria</taxon>
        <taxon>Candidatus Eiseniibacteriota</taxon>
    </lineage>
</organism>
<keyword evidence="1" id="KW-0547">Nucleotide-binding</keyword>
<evidence type="ECO:0000256" key="3">
    <source>
        <dbReference type="ARBA" id="ARBA00024247"/>
    </source>
</evidence>
<dbReference type="PANTHER" id="PTHR33359">
    <property type="entry name" value="MOLYBDOPTERIN SYNTHASE SULFUR CARRIER SUBUNIT"/>
    <property type="match status" value="1"/>
</dbReference>
<keyword evidence="6" id="KW-0808">Transferase</keyword>